<protein>
    <submittedName>
        <fullName evidence="5">Response regulator</fullName>
    </submittedName>
</protein>
<dbReference type="InterPro" id="IPR050595">
    <property type="entry name" value="Bact_response_regulator"/>
</dbReference>
<dbReference type="SUPFAM" id="SSF55785">
    <property type="entry name" value="PYP-like sensor domain (PAS domain)"/>
    <property type="match status" value="1"/>
</dbReference>
<feature type="domain" description="PAS" evidence="4">
    <location>
        <begin position="130"/>
        <end position="174"/>
    </location>
</feature>
<organism evidence="5 6">
    <name type="scientific">Sulfidibacter corallicola</name>
    <dbReference type="NCBI Taxonomy" id="2818388"/>
    <lineage>
        <taxon>Bacteria</taxon>
        <taxon>Pseudomonadati</taxon>
        <taxon>Acidobacteriota</taxon>
        <taxon>Holophagae</taxon>
        <taxon>Acanthopleuribacterales</taxon>
        <taxon>Acanthopleuribacteraceae</taxon>
        <taxon>Sulfidibacter</taxon>
    </lineage>
</organism>
<proteinExistence type="predicted"/>
<keyword evidence="1 2" id="KW-0597">Phosphoprotein</keyword>
<feature type="domain" description="Response regulatory" evidence="3">
    <location>
        <begin position="3"/>
        <end position="118"/>
    </location>
</feature>
<sequence length="244" mass="27065">MGRILIVEDEGVTALALSRVLADLGHEVVGSAASGEDALALARKHRPDLVVMDLQIEGTMDGIEVAQILIDQMDIPSIYLTAYSDTASLERARQTRPLGYLVKPFDIPTLKTSIEVGFVKHKHYAELYEREQWFTRTLRMVHDGVITTDLAGKVQYINLAAEQLTEWPSEEAVGTDVDEVFVQSSGASGSGEQPETIHTINSSFEYLITRSGYEVPIESSMVPIRGKNQRLLGMAIVFRETREK</sequence>
<name>A0A8A4TVL6_SULCO</name>
<dbReference type="NCBIfam" id="TIGR00229">
    <property type="entry name" value="sensory_box"/>
    <property type="match status" value="1"/>
</dbReference>
<dbReference type="AlphaFoldDB" id="A0A8A4TVL6"/>
<dbReference type="CDD" id="cd00130">
    <property type="entry name" value="PAS"/>
    <property type="match status" value="1"/>
</dbReference>
<dbReference type="InterPro" id="IPR013767">
    <property type="entry name" value="PAS_fold"/>
</dbReference>
<dbReference type="PANTHER" id="PTHR44591:SF3">
    <property type="entry name" value="RESPONSE REGULATORY DOMAIN-CONTAINING PROTEIN"/>
    <property type="match status" value="1"/>
</dbReference>
<evidence type="ECO:0000256" key="2">
    <source>
        <dbReference type="PROSITE-ProRule" id="PRU00169"/>
    </source>
</evidence>
<dbReference type="SMART" id="SM00448">
    <property type="entry name" value="REC"/>
    <property type="match status" value="1"/>
</dbReference>
<dbReference type="Proteomes" id="UP000663929">
    <property type="component" value="Chromosome"/>
</dbReference>
<keyword evidence="6" id="KW-1185">Reference proteome</keyword>
<dbReference type="RefSeq" id="WP_237380394.1">
    <property type="nucleotide sequence ID" value="NZ_CP071793.1"/>
</dbReference>
<dbReference type="SUPFAM" id="SSF52172">
    <property type="entry name" value="CheY-like"/>
    <property type="match status" value="1"/>
</dbReference>
<dbReference type="InterPro" id="IPR000014">
    <property type="entry name" value="PAS"/>
</dbReference>
<accession>A0A8A4TVL6</accession>
<dbReference type="Gene3D" id="3.40.50.2300">
    <property type="match status" value="1"/>
</dbReference>
<evidence type="ECO:0000313" key="6">
    <source>
        <dbReference type="Proteomes" id="UP000663929"/>
    </source>
</evidence>
<dbReference type="GO" id="GO:0006355">
    <property type="term" value="P:regulation of DNA-templated transcription"/>
    <property type="evidence" value="ECO:0007669"/>
    <property type="project" value="InterPro"/>
</dbReference>
<reference evidence="5" key="1">
    <citation type="submission" date="2021-03" db="EMBL/GenBank/DDBJ databases">
        <title>Acanthopleuribacteraceae sp. M133.</title>
        <authorList>
            <person name="Wang G."/>
        </authorList>
    </citation>
    <scope>NUCLEOTIDE SEQUENCE</scope>
    <source>
        <strain evidence="5">M133</strain>
    </source>
</reference>
<dbReference type="GO" id="GO:0000160">
    <property type="term" value="P:phosphorelay signal transduction system"/>
    <property type="evidence" value="ECO:0007669"/>
    <property type="project" value="InterPro"/>
</dbReference>
<dbReference type="Gene3D" id="3.30.450.20">
    <property type="entry name" value="PAS domain"/>
    <property type="match status" value="1"/>
</dbReference>
<dbReference type="InterPro" id="IPR035965">
    <property type="entry name" value="PAS-like_dom_sf"/>
</dbReference>
<evidence type="ECO:0000313" key="5">
    <source>
        <dbReference type="EMBL" id="QTD50575.1"/>
    </source>
</evidence>
<dbReference type="Pfam" id="PF00989">
    <property type="entry name" value="PAS"/>
    <property type="match status" value="1"/>
</dbReference>
<evidence type="ECO:0000259" key="4">
    <source>
        <dbReference type="PROSITE" id="PS50112"/>
    </source>
</evidence>
<dbReference type="PROSITE" id="PS50112">
    <property type="entry name" value="PAS"/>
    <property type="match status" value="1"/>
</dbReference>
<dbReference type="KEGG" id="scor:J3U87_33745"/>
<evidence type="ECO:0000259" key="3">
    <source>
        <dbReference type="PROSITE" id="PS50110"/>
    </source>
</evidence>
<dbReference type="Pfam" id="PF00072">
    <property type="entry name" value="Response_reg"/>
    <property type="match status" value="1"/>
</dbReference>
<evidence type="ECO:0000256" key="1">
    <source>
        <dbReference type="ARBA" id="ARBA00022553"/>
    </source>
</evidence>
<dbReference type="InterPro" id="IPR011006">
    <property type="entry name" value="CheY-like_superfamily"/>
</dbReference>
<feature type="modified residue" description="4-aspartylphosphate" evidence="2">
    <location>
        <position position="53"/>
    </location>
</feature>
<dbReference type="EMBL" id="CP071793">
    <property type="protein sequence ID" value="QTD50575.1"/>
    <property type="molecule type" value="Genomic_DNA"/>
</dbReference>
<dbReference type="PANTHER" id="PTHR44591">
    <property type="entry name" value="STRESS RESPONSE REGULATOR PROTEIN 1"/>
    <property type="match status" value="1"/>
</dbReference>
<dbReference type="CDD" id="cd17534">
    <property type="entry name" value="REC_DC-like"/>
    <property type="match status" value="1"/>
</dbReference>
<gene>
    <name evidence="5" type="ORF">J3U87_33745</name>
</gene>
<dbReference type="PROSITE" id="PS50110">
    <property type="entry name" value="RESPONSE_REGULATORY"/>
    <property type="match status" value="1"/>
</dbReference>
<dbReference type="SMART" id="SM00091">
    <property type="entry name" value="PAS"/>
    <property type="match status" value="1"/>
</dbReference>
<dbReference type="InterPro" id="IPR001789">
    <property type="entry name" value="Sig_transdc_resp-reg_receiver"/>
</dbReference>